<dbReference type="AlphaFoldDB" id="A0A6I6DLB1"/>
<reference evidence="6" key="1">
    <citation type="journal article" date="2019" name="Microbiology">
        <title>Complete Genome Sequence of an Uncultured Bacterium of the Candidate Phylum Bipolaricaulota.</title>
        <authorList>
            <person name="Kadnikov V.V."/>
            <person name="Mardanov A.V."/>
            <person name="Beletsky A.V."/>
            <person name="Frank Y.A."/>
            <person name="Karnachuk O.V."/>
            <person name="Ravin N.V."/>
        </authorList>
    </citation>
    <scope>NUCLEOTIDE SEQUENCE [LARGE SCALE GENOMIC DNA]</scope>
</reference>
<evidence type="ECO:0000256" key="4">
    <source>
        <dbReference type="ARBA" id="ARBA00022777"/>
    </source>
</evidence>
<keyword evidence="5" id="KW-0670">Pyruvate</keyword>
<dbReference type="GO" id="GO:0005524">
    <property type="term" value="F:ATP binding"/>
    <property type="evidence" value="ECO:0007669"/>
    <property type="project" value="InterPro"/>
</dbReference>
<dbReference type="PANTHER" id="PTHR31756:SF3">
    <property type="entry name" value="PYRUVATE, PHOSPHATE DIKINASE REGULATORY PROTEIN 1, CHLOROPLASTIC"/>
    <property type="match status" value="1"/>
</dbReference>
<dbReference type="NCBIfam" id="NF003742">
    <property type="entry name" value="PRK05339.1"/>
    <property type="match status" value="1"/>
</dbReference>
<accession>A0A6I6DLB1</accession>
<dbReference type="GO" id="GO:0004674">
    <property type="term" value="F:protein serine/threonine kinase activity"/>
    <property type="evidence" value="ECO:0007669"/>
    <property type="project" value="UniProtKB-KW"/>
</dbReference>
<keyword evidence="4" id="KW-0418">Kinase</keyword>
<proteinExistence type="predicted"/>
<gene>
    <name evidence="5" type="ORF">SYNTR_1621</name>
</gene>
<dbReference type="Pfam" id="PF03618">
    <property type="entry name" value="Kinase-PPPase"/>
    <property type="match status" value="1"/>
</dbReference>
<keyword evidence="1" id="KW-0723">Serine/threonine-protein kinase</keyword>
<organism evidence="5 6">
    <name type="scientific">Candidatus Syntrophocurvum alkaliphilum</name>
    <dbReference type="NCBI Taxonomy" id="2293317"/>
    <lineage>
        <taxon>Bacteria</taxon>
        <taxon>Bacillati</taxon>
        <taxon>Bacillota</taxon>
        <taxon>Clostridia</taxon>
        <taxon>Eubacteriales</taxon>
        <taxon>Syntrophomonadaceae</taxon>
        <taxon>Candidatus Syntrophocurvum</taxon>
    </lineage>
</organism>
<evidence type="ECO:0000313" key="6">
    <source>
        <dbReference type="Proteomes" id="UP000426444"/>
    </source>
</evidence>
<keyword evidence="2" id="KW-0808">Transferase</keyword>
<sequence length="275" mass="31208">MEEKIHVFAVSDSVGETAERIAVASAIQFAIDRNITRFSRVNKEEKVEDVVEKAVKEDAIIVYTLIKPQLSRLMDEKANEKGIIAINALEPLLEAIKDKTNLEPSYKTGLMHQKDEHYFNRIEAIEWTIDHDNGQNLETIHEADLIILGLQRTSKTPLSTHLANLGLKVANFNIELEKDIPDEIIALKGKVPMVGLTIDPDTLIELRKEKFESCDLPVDIDSLEQLVAEELDNAYRIYKKFKCLVIDVTLDDIEEIGNTITHKFKLPLKVSHSRL</sequence>
<evidence type="ECO:0000256" key="2">
    <source>
        <dbReference type="ARBA" id="ARBA00022679"/>
    </source>
</evidence>
<dbReference type="EMBL" id="CP046457">
    <property type="protein sequence ID" value="QGU00215.1"/>
    <property type="molecule type" value="Genomic_DNA"/>
</dbReference>
<keyword evidence="3" id="KW-0547">Nucleotide-binding</keyword>
<dbReference type="RefSeq" id="WP_156204026.1">
    <property type="nucleotide sequence ID" value="NZ_CP046457.1"/>
</dbReference>
<keyword evidence="6" id="KW-1185">Reference proteome</keyword>
<evidence type="ECO:0000256" key="3">
    <source>
        <dbReference type="ARBA" id="ARBA00022741"/>
    </source>
</evidence>
<dbReference type="Proteomes" id="UP000426444">
    <property type="component" value="Chromosome"/>
</dbReference>
<dbReference type="OrthoDB" id="9782201at2"/>
<protein>
    <submittedName>
        <fullName evidence="5">Phosphoenolpyruvate synthase regulatory protein</fullName>
    </submittedName>
</protein>
<dbReference type="InterPro" id="IPR005177">
    <property type="entry name" value="Kinase-pyrophosphorylase"/>
</dbReference>
<dbReference type="KEGG" id="salq:SYNTR_1621"/>
<dbReference type="PANTHER" id="PTHR31756">
    <property type="entry name" value="PYRUVATE, PHOSPHATE DIKINASE REGULATORY PROTEIN 1, CHLOROPLASTIC"/>
    <property type="match status" value="1"/>
</dbReference>
<name>A0A6I6DLB1_9FIRM</name>
<evidence type="ECO:0000256" key="1">
    <source>
        <dbReference type="ARBA" id="ARBA00022527"/>
    </source>
</evidence>
<evidence type="ECO:0000313" key="5">
    <source>
        <dbReference type="EMBL" id="QGU00215.1"/>
    </source>
</evidence>